<dbReference type="HAMAP" id="MF_00573">
    <property type="entry name" value="Ribosomal_eL33"/>
    <property type="match status" value="1"/>
</dbReference>
<organism evidence="6 7">
    <name type="scientific">Megalurothrips usitatus</name>
    <name type="common">bean blossom thrips</name>
    <dbReference type="NCBI Taxonomy" id="439358"/>
    <lineage>
        <taxon>Eukaryota</taxon>
        <taxon>Metazoa</taxon>
        <taxon>Ecdysozoa</taxon>
        <taxon>Arthropoda</taxon>
        <taxon>Hexapoda</taxon>
        <taxon>Insecta</taxon>
        <taxon>Pterygota</taxon>
        <taxon>Neoptera</taxon>
        <taxon>Paraneoptera</taxon>
        <taxon>Thysanoptera</taxon>
        <taxon>Terebrantia</taxon>
        <taxon>Thripoidea</taxon>
        <taxon>Thripidae</taxon>
        <taxon>Megalurothrips</taxon>
    </lineage>
</organism>
<comment type="caution">
    <text evidence="6">The sequence shown here is derived from an EMBL/GenBank/DDBJ whole genome shotgun (WGS) entry which is preliminary data.</text>
</comment>
<dbReference type="Pfam" id="PF01247">
    <property type="entry name" value="Ribosomal_L35Ae"/>
    <property type="match status" value="1"/>
</dbReference>
<proteinExistence type="inferred from homology"/>
<dbReference type="GO" id="GO:0006412">
    <property type="term" value="P:translation"/>
    <property type="evidence" value="ECO:0007669"/>
    <property type="project" value="InterPro"/>
</dbReference>
<dbReference type="Gene3D" id="2.40.10.190">
    <property type="entry name" value="translation elongation factor selb, chain A, domain 4"/>
    <property type="match status" value="1"/>
</dbReference>
<dbReference type="Proteomes" id="UP001075354">
    <property type="component" value="Chromosome 4"/>
</dbReference>
<gene>
    <name evidence="6" type="ORF">ONE63_006821</name>
</gene>
<dbReference type="InterPro" id="IPR038661">
    <property type="entry name" value="Ribosomal_eL33_sf"/>
</dbReference>
<evidence type="ECO:0000313" key="7">
    <source>
        <dbReference type="Proteomes" id="UP001075354"/>
    </source>
</evidence>
<comment type="similarity">
    <text evidence="1">Belongs to the eukaryotic ribosomal protein eL33 family.</text>
</comment>
<dbReference type="PROSITE" id="PS01105">
    <property type="entry name" value="RIBOSOMAL_L35AE"/>
    <property type="match status" value="1"/>
</dbReference>
<dbReference type="EMBL" id="JAPTSV010000004">
    <property type="protein sequence ID" value="KAJ1528407.1"/>
    <property type="molecule type" value="Genomic_DNA"/>
</dbReference>
<dbReference type="GO" id="GO:1990904">
    <property type="term" value="C:ribonucleoprotein complex"/>
    <property type="evidence" value="ECO:0007669"/>
    <property type="project" value="UniProtKB-KW"/>
</dbReference>
<evidence type="ECO:0000256" key="5">
    <source>
        <dbReference type="ARBA" id="ARBA00035530"/>
    </source>
</evidence>
<dbReference type="InterPro" id="IPR018266">
    <property type="entry name" value="Ribosomal_eL33_CS"/>
</dbReference>
<reference evidence="6" key="1">
    <citation type="submission" date="2022-12" db="EMBL/GenBank/DDBJ databases">
        <title>Chromosome-level genome assembly of the bean flower thrips Megalurothrips usitatus.</title>
        <authorList>
            <person name="Ma L."/>
            <person name="Liu Q."/>
            <person name="Li H."/>
            <person name="Cai W."/>
        </authorList>
    </citation>
    <scope>NUCLEOTIDE SEQUENCE</scope>
    <source>
        <strain evidence="6">Cailab_2022a</strain>
    </source>
</reference>
<evidence type="ECO:0000256" key="3">
    <source>
        <dbReference type="ARBA" id="ARBA00023274"/>
    </source>
</evidence>
<evidence type="ECO:0000256" key="2">
    <source>
        <dbReference type="ARBA" id="ARBA00022980"/>
    </source>
</evidence>
<dbReference type="GO" id="GO:0005840">
    <property type="term" value="C:ribosome"/>
    <property type="evidence" value="ECO:0007669"/>
    <property type="project" value="UniProtKB-KW"/>
</dbReference>
<sequence length="143" mass="16139">MSFNVACCCPQKKPYRKRVRLFANAVFTGYQRGQRNQNESTALLKIDGAALKEHVDFYVGKKCVYVYKAKTKTSIPGSTRKNKTRAIWGKVTRPHGCRGSVRAKFARNLPAQAMGHKVRIVSIALLQISSLHSRSRLCRQLTN</sequence>
<evidence type="ECO:0000256" key="1">
    <source>
        <dbReference type="ARBA" id="ARBA00009269"/>
    </source>
</evidence>
<dbReference type="PANTHER" id="PTHR10902">
    <property type="entry name" value="60S RIBOSOMAL PROTEIN L35A"/>
    <property type="match status" value="1"/>
</dbReference>
<dbReference type="InterPro" id="IPR009000">
    <property type="entry name" value="Transl_B-barrel_sf"/>
</dbReference>
<dbReference type="SUPFAM" id="SSF50447">
    <property type="entry name" value="Translation proteins"/>
    <property type="match status" value="1"/>
</dbReference>
<evidence type="ECO:0000313" key="6">
    <source>
        <dbReference type="EMBL" id="KAJ1528407.1"/>
    </source>
</evidence>
<dbReference type="AlphaFoldDB" id="A0AAV7XQ34"/>
<dbReference type="InterPro" id="IPR001780">
    <property type="entry name" value="Ribosomal_eL33"/>
</dbReference>
<keyword evidence="7" id="KW-1185">Reference proteome</keyword>
<dbReference type="FunFam" id="2.40.10.190:FF:000001">
    <property type="entry name" value="60S ribosomal protein L35a"/>
    <property type="match status" value="1"/>
</dbReference>
<keyword evidence="3" id="KW-0687">Ribonucleoprotein</keyword>
<dbReference type="GO" id="GO:0003735">
    <property type="term" value="F:structural constituent of ribosome"/>
    <property type="evidence" value="ECO:0007669"/>
    <property type="project" value="InterPro"/>
</dbReference>
<evidence type="ECO:0000256" key="4">
    <source>
        <dbReference type="ARBA" id="ARBA00035228"/>
    </source>
</evidence>
<accession>A0AAV7XQ34</accession>
<keyword evidence="2" id="KW-0689">Ribosomal protein</keyword>
<name>A0AAV7XQ34_9NEOP</name>
<protein>
    <recommendedName>
        <fullName evidence="4">Large ribosomal subunit protein eL33</fullName>
    </recommendedName>
    <alternativeName>
        <fullName evidence="5">60S ribosomal protein L35a</fullName>
    </alternativeName>
</protein>